<proteinExistence type="predicted"/>
<gene>
    <name evidence="1" type="ORF">PIB30_002373</name>
</gene>
<comment type="caution">
    <text evidence="1">The sequence shown here is derived from an EMBL/GenBank/DDBJ whole genome shotgun (WGS) entry which is preliminary data.</text>
</comment>
<accession>A0ABU6V1T9</accession>
<evidence type="ECO:0000313" key="1">
    <source>
        <dbReference type="EMBL" id="MED6167402.1"/>
    </source>
</evidence>
<dbReference type="EMBL" id="JASCZI010151039">
    <property type="protein sequence ID" value="MED6167402.1"/>
    <property type="molecule type" value="Genomic_DNA"/>
</dbReference>
<keyword evidence="2" id="KW-1185">Reference proteome</keyword>
<sequence length="81" mass="8966">MGDGTIFLSQRNRDVLPCITPKLQHVHFATTTTIGSPPPVSLEIHQLDSLQQPKLGADWAHQVLYSPRNIGVVAGERFFES</sequence>
<name>A0ABU6V1T9_9FABA</name>
<reference evidence="1 2" key="1">
    <citation type="journal article" date="2023" name="Plants (Basel)">
        <title>Bridging the Gap: Combining Genomics and Transcriptomics Approaches to Understand Stylosanthes scabra, an Orphan Legume from the Brazilian Caatinga.</title>
        <authorList>
            <person name="Ferreira-Neto J.R.C."/>
            <person name="da Silva M.D."/>
            <person name="Binneck E."/>
            <person name="de Melo N.F."/>
            <person name="da Silva R.H."/>
            <person name="de Melo A.L.T.M."/>
            <person name="Pandolfi V."/>
            <person name="Bustamante F.O."/>
            <person name="Brasileiro-Vidal A.C."/>
            <person name="Benko-Iseppon A.M."/>
        </authorList>
    </citation>
    <scope>NUCLEOTIDE SEQUENCE [LARGE SCALE GENOMIC DNA]</scope>
    <source>
        <tissue evidence="1">Leaves</tissue>
    </source>
</reference>
<evidence type="ECO:0000313" key="2">
    <source>
        <dbReference type="Proteomes" id="UP001341840"/>
    </source>
</evidence>
<dbReference type="Proteomes" id="UP001341840">
    <property type="component" value="Unassembled WGS sequence"/>
</dbReference>
<organism evidence="1 2">
    <name type="scientific">Stylosanthes scabra</name>
    <dbReference type="NCBI Taxonomy" id="79078"/>
    <lineage>
        <taxon>Eukaryota</taxon>
        <taxon>Viridiplantae</taxon>
        <taxon>Streptophyta</taxon>
        <taxon>Embryophyta</taxon>
        <taxon>Tracheophyta</taxon>
        <taxon>Spermatophyta</taxon>
        <taxon>Magnoliopsida</taxon>
        <taxon>eudicotyledons</taxon>
        <taxon>Gunneridae</taxon>
        <taxon>Pentapetalae</taxon>
        <taxon>rosids</taxon>
        <taxon>fabids</taxon>
        <taxon>Fabales</taxon>
        <taxon>Fabaceae</taxon>
        <taxon>Papilionoideae</taxon>
        <taxon>50 kb inversion clade</taxon>
        <taxon>dalbergioids sensu lato</taxon>
        <taxon>Dalbergieae</taxon>
        <taxon>Pterocarpus clade</taxon>
        <taxon>Stylosanthes</taxon>
    </lineage>
</organism>
<protein>
    <submittedName>
        <fullName evidence="1">Uncharacterized protein</fullName>
    </submittedName>
</protein>